<feature type="chain" id="PRO_5043495530" description="Expansin-like EG45 domain-containing protein" evidence="5">
    <location>
        <begin position="25"/>
        <end position="179"/>
    </location>
</feature>
<evidence type="ECO:0000313" key="9">
    <source>
        <dbReference type="Proteomes" id="UP001054889"/>
    </source>
</evidence>
<dbReference type="InterPro" id="IPR036749">
    <property type="entry name" value="Expansin_CBD_sf"/>
</dbReference>
<dbReference type="PROSITE" id="PS50843">
    <property type="entry name" value="EXPANSIN_CBD"/>
    <property type="match status" value="1"/>
</dbReference>
<dbReference type="GO" id="GO:0005576">
    <property type="term" value="C:extracellular region"/>
    <property type="evidence" value="ECO:0007669"/>
    <property type="project" value="UniProtKB-SubCell"/>
</dbReference>
<dbReference type="Gene3D" id="2.40.40.10">
    <property type="entry name" value="RlpA-like domain"/>
    <property type="match status" value="1"/>
</dbReference>
<dbReference type="PANTHER" id="PTHR31692:SF19">
    <property type="entry name" value="EXPANSIN-B2"/>
    <property type="match status" value="1"/>
</dbReference>
<organism evidence="8 9">
    <name type="scientific">Eleusine coracana subsp. coracana</name>
    <dbReference type="NCBI Taxonomy" id="191504"/>
    <lineage>
        <taxon>Eukaryota</taxon>
        <taxon>Viridiplantae</taxon>
        <taxon>Streptophyta</taxon>
        <taxon>Embryophyta</taxon>
        <taxon>Tracheophyta</taxon>
        <taxon>Spermatophyta</taxon>
        <taxon>Magnoliopsida</taxon>
        <taxon>Liliopsida</taxon>
        <taxon>Poales</taxon>
        <taxon>Poaceae</taxon>
        <taxon>PACMAD clade</taxon>
        <taxon>Chloridoideae</taxon>
        <taxon>Cynodonteae</taxon>
        <taxon>Eleusininae</taxon>
        <taxon>Eleusine</taxon>
    </lineage>
</organism>
<dbReference type="PANTHER" id="PTHR31692">
    <property type="entry name" value="EXPANSIN-B3"/>
    <property type="match status" value="1"/>
</dbReference>
<evidence type="ECO:0000259" key="6">
    <source>
        <dbReference type="PROSITE" id="PS50842"/>
    </source>
</evidence>
<dbReference type="Pfam" id="PF01357">
    <property type="entry name" value="Expansin_C"/>
    <property type="match status" value="1"/>
</dbReference>
<reference evidence="8" key="1">
    <citation type="journal article" date="2018" name="DNA Res.">
        <title>Multiple hybrid de novo genome assembly of finger millet, an orphan allotetraploid crop.</title>
        <authorList>
            <person name="Hatakeyama M."/>
            <person name="Aluri S."/>
            <person name="Balachadran M.T."/>
            <person name="Sivarajan S.R."/>
            <person name="Patrignani A."/>
            <person name="Gruter S."/>
            <person name="Poveda L."/>
            <person name="Shimizu-Inatsugi R."/>
            <person name="Baeten J."/>
            <person name="Francoijs K.J."/>
            <person name="Nataraja K.N."/>
            <person name="Reddy Y.A.N."/>
            <person name="Phadnis S."/>
            <person name="Ravikumar R.L."/>
            <person name="Schlapbach R."/>
            <person name="Sreeman S.M."/>
            <person name="Shimizu K.K."/>
        </authorList>
    </citation>
    <scope>NUCLEOTIDE SEQUENCE</scope>
</reference>
<evidence type="ECO:0000313" key="8">
    <source>
        <dbReference type="EMBL" id="GJM91430.1"/>
    </source>
</evidence>
<dbReference type="PRINTS" id="PR01225">
    <property type="entry name" value="EXPANSNFAMLY"/>
</dbReference>
<dbReference type="PROSITE" id="PS50842">
    <property type="entry name" value="EXPANSIN_EG45"/>
    <property type="match status" value="1"/>
</dbReference>
<evidence type="ECO:0000256" key="1">
    <source>
        <dbReference type="ARBA" id="ARBA00004613"/>
    </source>
</evidence>
<proteinExistence type="inferred from homology"/>
<evidence type="ECO:0000256" key="3">
    <source>
        <dbReference type="ARBA" id="ARBA00023180"/>
    </source>
</evidence>
<reference evidence="8" key="2">
    <citation type="submission" date="2021-12" db="EMBL/GenBank/DDBJ databases">
        <title>Resequencing data analysis of finger millet.</title>
        <authorList>
            <person name="Hatakeyama M."/>
            <person name="Aluri S."/>
            <person name="Balachadran M.T."/>
            <person name="Sivarajan S.R."/>
            <person name="Poveda L."/>
            <person name="Shimizu-Inatsugi R."/>
            <person name="Schlapbach R."/>
            <person name="Sreeman S.M."/>
            <person name="Shimizu K.K."/>
        </authorList>
    </citation>
    <scope>NUCLEOTIDE SEQUENCE</scope>
</reference>
<evidence type="ECO:0000259" key="7">
    <source>
        <dbReference type="PROSITE" id="PS50843"/>
    </source>
</evidence>
<gene>
    <name evidence="8" type="primary">ga07796</name>
    <name evidence="8" type="ORF">PR202_ga07796</name>
</gene>
<dbReference type="InterPro" id="IPR007117">
    <property type="entry name" value="Expansin_CBD"/>
</dbReference>
<feature type="domain" description="Expansin-like CBD" evidence="7">
    <location>
        <begin position="107"/>
        <end position="147"/>
    </location>
</feature>
<dbReference type="SUPFAM" id="SSF49590">
    <property type="entry name" value="PHL pollen allergen"/>
    <property type="match status" value="1"/>
</dbReference>
<comment type="caution">
    <text evidence="8">The sequence shown here is derived from an EMBL/GenBank/DDBJ whole genome shotgun (WGS) entry which is preliminary data.</text>
</comment>
<dbReference type="EMBL" id="BQKI01000003">
    <property type="protein sequence ID" value="GJM91430.1"/>
    <property type="molecule type" value="Genomic_DNA"/>
</dbReference>
<sequence length="179" mass="19632">MGATKMPALVAVLFAVLFAHGAHAQPANNSTSELRRQLQGKGGWIAAKATWYGAPTGAGPYDNGGACGYKKTNQYPFMSMTSCGNQPLFKDGDGCGACYQHHTSQPNYLAVLAEYANKDGTVVQKMDLQDKKKNARYWTPMRRSWGASLASRLQTAACRVPPPRIRAPQRVRQRWWPGT</sequence>
<accession>A0AAV5C0J4</accession>
<protein>
    <recommendedName>
        <fullName evidence="10">Expansin-like EG45 domain-containing protein</fullName>
    </recommendedName>
</protein>
<keyword evidence="9" id="KW-1185">Reference proteome</keyword>
<evidence type="ECO:0000256" key="2">
    <source>
        <dbReference type="ARBA" id="ARBA00022525"/>
    </source>
</evidence>
<comment type="similarity">
    <text evidence="4">Belongs to the expansin family.</text>
</comment>
<keyword evidence="5" id="KW-0732">Signal</keyword>
<dbReference type="InterPro" id="IPR036908">
    <property type="entry name" value="RlpA-like_sf"/>
</dbReference>
<dbReference type="InterPro" id="IPR007112">
    <property type="entry name" value="Expansin/allergen_DPBB_dom"/>
</dbReference>
<dbReference type="AlphaFoldDB" id="A0AAV5C0J4"/>
<comment type="subcellular location">
    <subcellularLocation>
        <location evidence="1">Secreted</location>
    </subcellularLocation>
</comment>
<evidence type="ECO:0008006" key="10">
    <source>
        <dbReference type="Google" id="ProtNLM"/>
    </source>
</evidence>
<evidence type="ECO:0000256" key="4">
    <source>
        <dbReference type="RuleBase" id="RU003460"/>
    </source>
</evidence>
<evidence type="ECO:0000256" key="5">
    <source>
        <dbReference type="SAM" id="SignalP"/>
    </source>
</evidence>
<dbReference type="Proteomes" id="UP001054889">
    <property type="component" value="Unassembled WGS sequence"/>
</dbReference>
<dbReference type="InterPro" id="IPR007118">
    <property type="entry name" value="Expan_Lol_pI"/>
</dbReference>
<name>A0AAV5C0J4_ELECO</name>
<feature type="domain" description="Expansin-like EG45" evidence="6">
    <location>
        <begin position="64"/>
        <end position="100"/>
    </location>
</feature>
<keyword evidence="2" id="KW-0964">Secreted</keyword>
<dbReference type="SUPFAM" id="SSF50685">
    <property type="entry name" value="Barwin-like endoglucanases"/>
    <property type="match status" value="1"/>
</dbReference>
<keyword evidence="3" id="KW-0325">Glycoprotein</keyword>
<feature type="signal peptide" evidence="5">
    <location>
        <begin position="1"/>
        <end position="24"/>
    </location>
</feature>